<dbReference type="AlphaFoldDB" id="L7ULA5"/>
<evidence type="ECO:0000313" key="2">
    <source>
        <dbReference type="Proteomes" id="UP000011131"/>
    </source>
</evidence>
<protein>
    <recommendedName>
        <fullName evidence="3">Thioredoxin domain-containing protein</fullName>
    </recommendedName>
</protein>
<dbReference type="eggNOG" id="COG4312">
    <property type="taxonomic scope" value="Bacteria"/>
</dbReference>
<dbReference type="InterPro" id="IPR036249">
    <property type="entry name" value="Thioredoxin-like_sf"/>
</dbReference>
<sequence length="237" mass="27038">MPPIKTESRSEWLAARQELLAKEKALTRMRDELSATRRSLPWLRVTEPYVFEGPEGKQTLAQLFAGRSQLLVYHFMFAPEWEAGCKSCSFWADSFNGVAEHVSQRDVSFVAISRAELPKLQAFRQRLGWRFKWVSSHGSEFNYDFQVSFRAEALARGEAVYNYGPLSNSNTDMPGFSVFAKDERGDIFHTYGTYGRGIEPVNAAYQLLDLLPKGRDEDGLAHPMSWVRLRDEYGHGA</sequence>
<dbReference type="SUPFAM" id="SSF52833">
    <property type="entry name" value="Thioredoxin-like"/>
    <property type="match status" value="1"/>
</dbReference>
<name>L7ULA5_MYXSD</name>
<evidence type="ECO:0000313" key="1">
    <source>
        <dbReference type="EMBL" id="AGC47234.1"/>
    </source>
</evidence>
<proteinExistence type="predicted"/>
<evidence type="ECO:0008006" key="3">
    <source>
        <dbReference type="Google" id="ProtNLM"/>
    </source>
</evidence>
<dbReference type="Pfam" id="PF05988">
    <property type="entry name" value="DUF899"/>
    <property type="match status" value="1"/>
</dbReference>
<dbReference type="PATRIC" id="fig|1278073.3.peg.6042"/>
<organism evidence="1 2">
    <name type="scientific">Myxococcus stipitatus (strain DSM 14675 / JCM 12634 / Mx s8)</name>
    <dbReference type="NCBI Taxonomy" id="1278073"/>
    <lineage>
        <taxon>Bacteria</taxon>
        <taxon>Pseudomonadati</taxon>
        <taxon>Myxococcota</taxon>
        <taxon>Myxococcia</taxon>
        <taxon>Myxococcales</taxon>
        <taxon>Cystobacterineae</taxon>
        <taxon>Myxococcaceae</taxon>
        <taxon>Myxococcus</taxon>
    </lineage>
</organism>
<keyword evidence="2" id="KW-1185">Reference proteome</keyword>
<gene>
    <name evidence="1" type="ordered locus">MYSTI_05961</name>
</gene>
<dbReference type="OrthoDB" id="574359at2"/>
<dbReference type="KEGG" id="msd:MYSTI_05961"/>
<dbReference type="STRING" id="1278073.MYSTI_05961"/>
<dbReference type="InterPro" id="IPR010296">
    <property type="entry name" value="DUF899_thioredox"/>
</dbReference>
<dbReference type="Proteomes" id="UP000011131">
    <property type="component" value="Chromosome"/>
</dbReference>
<dbReference type="EMBL" id="CP004025">
    <property type="protein sequence ID" value="AGC47234.1"/>
    <property type="molecule type" value="Genomic_DNA"/>
</dbReference>
<dbReference type="HOGENOM" id="CLU_066898_2_0_7"/>
<dbReference type="RefSeq" id="WP_015351489.1">
    <property type="nucleotide sequence ID" value="NC_020126.1"/>
</dbReference>
<accession>L7ULA5</accession>
<reference evidence="1 2" key="1">
    <citation type="journal article" date="2013" name="Genome Announc.">
        <title>Complete genome sequence of Myxococcus stipitatus strain DSM 14675, a fruiting myxobacterium.</title>
        <authorList>
            <person name="Huntley S."/>
            <person name="Kneip S."/>
            <person name="Treuner-Lange A."/>
            <person name="Sogaard-Andersen L."/>
        </authorList>
    </citation>
    <scope>NUCLEOTIDE SEQUENCE [LARGE SCALE GENOMIC DNA]</scope>
    <source>
        <strain evidence="2">DSM 14675 / JCM 12634 / Mx s8</strain>
    </source>
</reference>